<dbReference type="EMBL" id="NGUP01000004">
    <property type="protein sequence ID" value="OWS69093.1"/>
    <property type="molecule type" value="Genomic_DNA"/>
</dbReference>
<proteinExistence type="predicted"/>
<dbReference type="AlphaFoldDB" id="A0A254PRB3"/>
<accession>A0A254PRB3</accession>
<comment type="caution">
    <text evidence="2">The sequence shown here is derived from an EMBL/GenBank/DDBJ whole genome shotgun (WGS) entry which is preliminary data.</text>
</comment>
<keyword evidence="1" id="KW-1133">Transmembrane helix</keyword>
<gene>
    <name evidence="2" type="ORF">CBI31_08445</name>
</gene>
<reference evidence="2 3" key="1">
    <citation type="submission" date="2017-05" db="EMBL/GenBank/DDBJ databases">
        <title>Genome of Polynucleobacter sp. MWH-Feld-100.</title>
        <authorList>
            <person name="Hahn M.W."/>
        </authorList>
    </citation>
    <scope>NUCLEOTIDE SEQUENCE [LARGE SCALE GENOMIC DNA]</scope>
    <source>
        <strain evidence="2 3">MWH-Feld-100</strain>
    </source>
</reference>
<dbReference type="Proteomes" id="UP000197528">
    <property type="component" value="Unassembled WGS sequence"/>
</dbReference>
<keyword evidence="1" id="KW-0812">Transmembrane</keyword>
<keyword evidence="1" id="KW-0472">Membrane</keyword>
<evidence type="ECO:0000313" key="2">
    <source>
        <dbReference type="EMBL" id="OWS69093.1"/>
    </source>
</evidence>
<evidence type="ECO:0000313" key="3">
    <source>
        <dbReference type="Proteomes" id="UP000197528"/>
    </source>
</evidence>
<keyword evidence="3" id="KW-1185">Reference proteome</keyword>
<organism evidence="2 3">
    <name type="scientific">Polynucleobacter campilacus</name>
    <dbReference type="NCBI Taxonomy" id="1743163"/>
    <lineage>
        <taxon>Bacteria</taxon>
        <taxon>Pseudomonadati</taxon>
        <taxon>Pseudomonadota</taxon>
        <taxon>Betaproteobacteria</taxon>
        <taxon>Burkholderiales</taxon>
        <taxon>Burkholderiaceae</taxon>
        <taxon>Polynucleobacter</taxon>
    </lineage>
</organism>
<sequence length="73" mass="8737">MLIAVTAMIQIGIAMWIDSRYDEKIWRNYGFTIWYPIAFWILSMMTTVIAFPRALIRREKIRGRWTSPDRGLQ</sequence>
<name>A0A254PRB3_9BURK</name>
<evidence type="ECO:0000256" key="1">
    <source>
        <dbReference type="SAM" id="Phobius"/>
    </source>
</evidence>
<evidence type="ECO:0008006" key="4">
    <source>
        <dbReference type="Google" id="ProtNLM"/>
    </source>
</evidence>
<protein>
    <recommendedName>
        <fullName evidence="4">Poly-beta-1,6 N-acetyl-D-glucosamine synthase</fullName>
    </recommendedName>
</protein>
<feature type="transmembrane region" description="Helical" evidence="1">
    <location>
        <begin position="33"/>
        <end position="56"/>
    </location>
</feature>